<evidence type="ECO:0000313" key="1">
    <source>
        <dbReference type="EMBL" id="RQH23082.1"/>
    </source>
</evidence>
<dbReference type="OrthoDB" id="512922at2"/>
<keyword evidence="2" id="KW-1185">Reference proteome</keyword>
<dbReference type="InterPro" id="IPR023430">
    <property type="entry name" value="Pept_HybD-like_dom_sf"/>
</dbReference>
<proteinExistence type="predicted"/>
<dbReference type="SUPFAM" id="SSF53163">
    <property type="entry name" value="HybD-like"/>
    <property type="match status" value="1"/>
</dbReference>
<dbReference type="RefSeq" id="WP_124146232.1">
    <property type="nucleotide sequence ID" value="NZ_CAWOKI010000145.1"/>
</dbReference>
<organism evidence="1 2">
    <name type="scientific">Okeania hirsuta</name>
    <dbReference type="NCBI Taxonomy" id="1458930"/>
    <lineage>
        <taxon>Bacteria</taxon>
        <taxon>Bacillati</taxon>
        <taxon>Cyanobacteriota</taxon>
        <taxon>Cyanophyceae</taxon>
        <taxon>Oscillatoriophycideae</taxon>
        <taxon>Oscillatoriales</taxon>
        <taxon>Microcoleaceae</taxon>
        <taxon>Okeania</taxon>
    </lineage>
</organism>
<evidence type="ECO:0000313" key="2">
    <source>
        <dbReference type="Proteomes" id="UP000269154"/>
    </source>
</evidence>
<reference evidence="1 2" key="1">
    <citation type="journal article" date="2018" name="ACS Chem. Biol.">
        <title>Ketoreductase domain dysfunction expands chemodiversity: malyngamide biosynthesis in the cyanobacterium Okeania hirsuta.</title>
        <authorList>
            <person name="Moss N.A."/>
            <person name="Leao T."/>
            <person name="Rankin M."/>
            <person name="McCullough T.M."/>
            <person name="Qu P."/>
            <person name="Korobeynikov A."/>
            <person name="Smith J.L."/>
            <person name="Gerwick L."/>
            <person name="Gerwick W.H."/>
        </authorList>
    </citation>
    <scope>NUCLEOTIDE SEQUENCE [LARGE SCALE GENOMIC DNA]</scope>
    <source>
        <strain evidence="1 2">PAB10Feb10-1</strain>
    </source>
</reference>
<comment type="caution">
    <text evidence="1">The sequence shown here is derived from an EMBL/GenBank/DDBJ whole genome shotgun (WGS) entry which is preliminary data.</text>
</comment>
<dbReference type="EMBL" id="RCBY01000355">
    <property type="protein sequence ID" value="RQH23082.1"/>
    <property type="molecule type" value="Genomic_DNA"/>
</dbReference>
<evidence type="ECO:0008006" key="3">
    <source>
        <dbReference type="Google" id="ProtNLM"/>
    </source>
</evidence>
<accession>A0A3N6PDC6</accession>
<gene>
    <name evidence="1" type="ORF">D5R40_30720</name>
</gene>
<sequence length="105" mass="11825">MAEILIIGYGNIFYSDYGAGRRVAEFVANWKLLNLRSLPLLQLTPDLAKPMSEAKLVIFVDVYRPWDSPELLVGYYNYAPPLPHLKNCVGQVVDPLSLLALSQFI</sequence>
<dbReference type="Proteomes" id="UP000269154">
    <property type="component" value="Unassembled WGS sequence"/>
</dbReference>
<protein>
    <recommendedName>
        <fullName evidence="3">Hydrogenase maturation protease</fullName>
    </recommendedName>
</protein>
<dbReference type="Gene3D" id="3.40.50.1450">
    <property type="entry name" value="HybD-like"/>
    <property type="match status" value="1"/>
</dbReference>
<name>A0A3N6PDC6_9CYAN</name>
<dbReference type="AlphaFoldDB" id="A0A3N6PDC6"/>